<dbReference type="SUPFAM" id="SSF144091">
    <property type="entry name" value="Rhomboid-like"/>
    <property type="match status" value="1"/>
</dbReference>
<protein>
    <submittedName>
        <fullName evidence="7">Rhomboid family intramembrane serine protease</fullName>
    </submittedName>
</protein>
<dbReference type="Gene3D" id="1.20.1540.10">
    <property type="entry name" value="Rhomboid-like"/>
    <property type="match status" value="1"/>
</dbReference>
<feature type="transmembrane region" description="Helical" evidence="5">
    <location>
        <begin position="145"/>
        <end position="165"/>
    </location>
</feature>
<dbReference type="InterPro" id="IPR022764">
    <property type="entry name" value="Peptidase_S54_rhomboid_dom"/>
</dbReference>
<evidence type="ECO:0000256" key="2">
    <source>
        <dbReference type="ARBA" id="ARBA00022692"/>
    </source>
</evidence>
<keyword evidence="7" id="KW-0645">Protease</keyword>
<dbReference type="Pfam" id="PF01694">
    <property type="entry name" value="Rhomboid"/>
    <property type="match status" value="1"/>
</dbReference>
<dbReference type="GO" id="GO:0004252">
    <property type="term" value="F:serine-type endopeptidase activity"/>
    <property type="evidence" value="ECO:0007669"/>
    <property type="project" value="InterPro"/>
</dbReference>
<comment type="subcellular location">
    <subcellularLocation>
        <location evidence="1">Membrane</location>
        <topology evidence="1">Multi-pass membrane protein</topology>
    </subcellularLocation>
</comment>
<keyword evidence="4 5" id="KW-0472">Membrane</keyword>
<accession>A0A2S5AG26</accession>
<reference evidence="7 8" key="1">
    <citation type="submission" date="2018-01" db="EMBL/GenBank/DDBJ databases">
        <authorList>
            <person name="Gaut B.S."/>
            <person name="Morton B.R."/>
            <person name="Clegg M.T."/>
            <person name="Duvall M.R."/>
        </authorList>
    </citation>
    <scope>NUCLEOTIDE SEQUENCE [LARGE SCALE GENOMIC DNA]</scope>
    <source>
        <strain evidence="7 8">HR-AY</strain>
    </source>
</reference>
<evidence type="ECO:0000256" key="5">
    <source>
        <dbReference type="SAM" id="Phobius"/>
    </source>
</evidence>
<gene>
    <name evidence="7" type="ORF">C3L50_01780</name>
</gene>
<dbReference type="PANTHER" id="PTHR43731">
    <property type="entry name" value="RHOMBOID PROTEASE"/>
    <property type="match status" value="1"/>
</dbReference>
<keyword evidence="3 5" id="KW-1133">Transmembrane helix</keyword>
<dbReference type="AlphaFoldDB" id="A0A2S5AG26"/>
<keyword evidence="7" id="KW-0378">Hydrolase</keyword>
<dbReference type="InterPro" id="IPR050925">
    <property type="entry name" value="Rhomboid_protease_S54"/>
</dbReference>
<sequence>MMLLNWFIFYLDNLFHLNLDEHGIYPRTLSGFQGVLFSPFLHGDLNHIASNTVPLFILTTALIYFYRDVSLKVLVYGIWFSGLITWVIGRESYHIGASSLIYVLVSFIFFKGIQTQYYRLVALSLSVILVYGGLVWYIFPKVDETISWEGHLAGLITGFVLSLYYKTPEYKKVIKYDWEHPDFNPMEDKFMQRFDENGNFVNLPEVEPDEEIQSNYFSNFPIDYTIVESEKNESKPEL</sequence>
<comment type="caution">
    <text evidence="7">The sequence shown here is derived from an EMBL/GenBank/DDBJ whole genome shotgun (WGS) entry which is preliminary data.</text>
</comment>
<evidence type="ECO:0000313" key="7">
    <source>
        <dbReference type="EMBL" id="POY41531.1"/>
    </source>
</evidence>
<keyword evidence="8" id="KW-1185">Reference proteome</keyword>
<feature type="transmembrane region" description="Helical" evidence="5">
    <location>
        <begin position="95"/>
        <end position="113"/>
    </location>
</feature>
<dbReference type="EMBL" id="PQVG01000001">
    <property type="protein sequence ID" value="POY41531.1"/>
    <property type="molecule type" value="Genomic_DNA"/>
</dbReference>
<dbReference type="GO" id="GO:0016020">
    <property type="term" value="C:membrane"/>
    <property type="evidence" value="ECO:0007669"/>
    <property type="project" value="UniProtKB-SubCell"/>
</dbReference>
<dbReference type="GO" id="GO:0006508">
    <property type="term" value="P:proteolysis"/>
    <property type="evidence" value="ECO:0007669"/>
    <property type="project" value="UniProtKB-KW"/>
</dbReference>
<proteinExistence type="predicted"/>
<feature type="transmembrane region" description="Helical" evidence="5">
    <location>
        <begin position="73"/>
        <end position="89"/>
    </location>
</feature>
<evidence type="ECO:0000256" key="4">
    <source>
        <dbReference type="ARBA" id="ARBA00023136"/>
    </source>
</evidence>
<feature type="domain" description="Peptidase S54 rhomboid" evidence="6">
    <location>
        <begin position="35"/>
        <end position="164"/>
    </location>
</feature>
<evidence type="ECO:0000256" key="3">
    <source>
        <dbReference type="ARBA" id="ARBA00022989"/>
    </source>
</evidence>
<feature type="transmembrane region" description="Helical" evidence="5">
    <location>
        <begin position="48"/>
        <end position="66"/>
    </location>
</feature>
<dbReference type="PANTHER" id="PTHR43731:SF9">
    <property type="entry name" value="SLR1461 PROTEIN"/>
    <property type="match status" value="1"/>
</dbReference>
<evidence type="ECO:0000256" key="1">
    <source>
        <dbReference type="ARBA" id="ARBA00004141"/>
    </source>
</evidence>
<dbReference type="OrthoDB" id="465874at2"/>
<evidence type="ECO:0000259" key="6">
    <source>
        <dbReference type="Pfam" id="PF01694"/>
    </source>
</evidence>
<dbReference type="InterPro" id="IPR035952">
    <property type="entry name" value="Rhomboid-like_sf"/>
</dbReference>
<feature type="transmembrane region" description="Helical" evidence="5">
    <location>
        <begin position="120"/>
        <end position="139"/>
    </location>
</feature>
<organism evidence="7 8">
    <name type="scientific">Flavobacterium alvei</name>
    <dbReference type="NCBI Taxonomy" id="2080416"/>
    <lineage>
        <taxon>Bacteria</taxon>
        <taxon>Pseudomonadati</taxon>
        <taxon>Bacteroidota</taxon>
        <taxon>Flavobacteriia</taxon>
        <taxon>Flavobacteriales</taxon>
        <taxon>Flavobacteriaceae</taxon>
        <taxon>Flavobacterium</taxon>
    </lineage>
</organism>
<dbReference type="Proteomes" id="UP000237310">
    <property type="component" value="Unassembled WGS sequence"/>
</dbReference>
<evidence type="ECO:0000313" key="8">
    <source>
        <dbReference type="Proteomes" id="UP000237310"/>
    </source>
</evidence>
<keyword evidence="2 5" id="KW-0812">Transmembrane</keyword>
<name>A0A2S5AG26_9FLAO</name>